<proteinExistence type="predicted"/>
<keyword evidence="1" id="KW-0597">Phosphoprotein</keyword>
<gene>
    <name evidence="5" type="ORF">J0P97_05975</name>
</gene>
<comment type="caution">
    <text evidence="5">The sequence shown here is derived from an EMBL/GenBank/DDBJ whole genome shotgun (WGS) entry which is preliminary data.</text>
</comment>
<dbReference type="InterPro" id="IPR000253">
    <property type="entry name" value="FHA_dom"/>
</dbReference>
<evidence type="ECO:0000256" key="1">
    <source>
        <dbReference type="ARBA" id="ARBA00022553"/>
    </source>
</evidence>
<dbReference type="EMBL" id="JAFLHG010000004">
    <property type="protein sequence ID" value="MBT8797617.1"/>
    <property type="molecule type" value="Genomic_DNA"/>
</dbReference>
<evidence type="ECO:0000256" key="2">
    <source>
        <dbReference type="SAM" id="MobiDB-lite"/>
    </source>
</evidence>
<feature type="region of interest" description="Disordered" evidence="2">
    <location>
        <begin position="131"/>
        <end position="377"/>
    </location>
</feature>
<organism evidence="5 6">
    <name type="scientific">Microbacterium flavum</name>
    <dbReference type="NCBI Taxonomy" id="415216"/>
    <lineage>
        <taxon>Bacteria</taxon>
        <taxon>Bacillati</taxon>
        <taxon>Actinomycetota</taxon>
        <taxon>Actinomycetes</taxon>
        <taxon>Micrococcales</taxon>
        <taxon>Microbacteriaceae</taxon>
        <taxon>Microbacterium</taxon>
    </lineage>
</organism>
<feature type="transmembrane region" description="Helical" evidence="3">
    <location>
        <begin position="94"/>
        <end position="117"/>
    </location>
</feature>
<evidence type="ECO:0000256" key="3">
    <source>
        <dbReference type="SAM" id="Phobius"/>
    </source>
</evidence>
<feature type="compositionally biased region" description="Low complexity" evidence="2">
    <location>
        <begin position="339"/>
        <end position="370"/>
    </location>
</feature>
<feature type="region of interest" description="Disordered" evidence="2">
    <location>
        <begin position="404"/>
        <end position="439"/>
    </location>
</feature>
<evidence type="ECO:0000259" key="4">
    <source>
        <dbReference type="PROSITE" id="PS50006"/>
    </source>
</evidence>
<dbReference type="PROSITE" id="PS50006">
    <property type="entry name" value="FHA_DOMAIN"/>
    <property type="match status" value="1"/>
</dbReference>
<name>A0ABS5XUM5_9MICO</name>
<reference evidence="5 6" key="1">
    <citation type="submission" date="2021-03" db="EMBL/GenBank/DDBJ databases">
        <title>Microbacterium pauli sp. nov., isolated from microfiltered milk.</title>
        <authorList>
            <person name="Bellassi P."/>
            <person name="Fontana A."/>
            <person name="Callegari M.L."/>
            <person name="Lorenzo M."/>
            <person name="Cappa F."/>
        </authorList>
    </citation>
    <scope>NUCLEOTIDE SEQUENCE [LARGE SCALE GENOMIC DNA]</scope>
    <source>
        <strain evidence="5 6">DSM 18909</strain>
    </source>
</reference>
<keyword evidence="3" id="KW-1133">Transmembrane helix</keyword>
<accession>A0ABS5XUM5</accession>
<dbReference type="Pfam" id="PF18936">
    <property type="entry name" value="DUF5684"/>
    <property type="match status" value="1"/>
</dbReference>
<feature type="compositionally biased region" description="Low complexity" evidence="2">
    <location>
        <begin position="262"/>
        <end position="282"/>
    </location>
</feature>
<dbReference type="InterPro" id="IPR043739">
    <property type="entry name" value="DUF5684"/>
</dbReference>
<dbReference type="SMART" id="SM00240">
    <property type="entry name" value="FHA"/>
    <property type="match status" value="1"/>
</dbReference>
<dbReference type="RefSeq" id="WP_215486855.1">
    <property type="nucleotide sequence ID" value="NZ_BAAAPJ010000002.1"/>
</dbReference>
<evidence type="ECO:0000313" key="6">
    <source>
        <dbReference type="Proteomes" id="UP000740605"/>
    </source>
</evidence>
<feature type="transmembrane region" description="Helical" evidence="3">
    <location>
        <begin position="65"/>
        <end position="88"/>
    </location>
</feature>
<feature type="compositionally biased region" description="Low complexity" evidence="2">
    <location>
        <begin position="212"/>
        <end position="244"/>
    </location>
</feature>
<feature type="transmembrane region" description="Helical" evidence="3">
    <location>
        <begin position="12"/>
        <end position="36"/>
    </location>
</feature>
<dbReference type="CDD" id="cd00060">
    <property type="entry name" value="FHA"/>
    <property type="match status" value="1"/>
</dbReference>
<keyword evidence="6" id="KW-1185">Reference proteome</keyword>
<dbReference type="Proteomes" id="UP000740605">
    <property type="component" value="Unassembled WGS sequence"/>
</dbReference>
<dbReference type="Pfam" id="PF00498">
    <property type="entry name" value="FHA"/>
    <property type="match status" value="1"/>
</dbReference>
<sequence length="565" mass="57862">MNAPVDDSPLALFVLLASVVNLALYVWTALALSAMFRKMGEEPWKGWVPFLNLATVLRWGGFSPWLVLLLVVPVANIAVLVVLIVAVHRINPGFGYGSGMTVLAVFLFVVWASILGFGPARWLGARNAGRAAPSRDRRSAEPGSGDADAAPPPEASMPIARLLPPESASSAASGSNEESAAPEDSDSAWADGASFAPPAQGTGGWTPPDTSPRPGSAASPGAPRSAAPAAAAPPRAAGPAAADSPAPPPSEGSVAPPPGVPAPVRASTPPATDPDAADDAWPSEVDDVSAIHPSPFPPSSAAGRPFVSAPVGAESGPIAFVPGRRTHRDEVPPSAPVTRVPAARPVDADAAVAARPDAEDGAAATFAGPARARRAYEPDPDGFPEMSGEVSAVVGAPIAGRPRSAAGAVSAQQHRAESPEGETRAGRAGRLAPEEPIAPDSEDIDQTIMTRRAARPTWELVPASGAPIALTAAVVILGRRPAGDPAFPAAQLVAVAGDARTVSKTHARIEQRGEAWIVTDLGSTNGVLVRTLMGDEVEVEPGEQLDAGERFFLGDEEFHLRRLAP</sequence>
<protein>
    <submittedName>
        <fullName evidence="5">FHA domain-containing protein</fullName>
    </submittedName>
</protein>
<keyword evidence="3" id="KW-0812">Transmembrane</keyword>
<dbReference type="SUPFAM" id="SSF49879">
    <property type="entry name" value="SMAD/FHA domain"/>
    <property type="match status" value="1"/>
</dbReference>
<feature type="compositionally biased region" description="Basic and acidic residues" evidence="2">
    <location>
        <begin position="414"/>
        <end position="425"/>
    </location>
</feature>
<dbReference type="Gene3D" id="2.60.200.20">
    <property type="match status" value="1"/>
</dbReference>
<feature type="domain" description="FHA" evidence="4">
    <location>
        <begin position="475"/>
        <end position="529"/>
    </location>
</feature>
<dbReference type="InterPro" id="IPR008984">
    <property type="entry name" value="SMAD_FHA_dom_sf"/>
</dbReference>
<feature type="compositionally biased region" description="Pro residues" evidence="2">
    <location>
        <begin position="245"/>
        <end position="261"/>
    </location>
</feature>
<evidence type="ECO:0000313" key="5">
    <source>
        <dbReference type="EMBL" id="MBT8797617.1"/>
    </source>
</evidence>
<feature type="compositionally biased region" description="Low complexity" evidence="2">
    <location>
        <begin position="164"/>
        <end position="179"/>
    </location>
</feature>
<keyword evidence="3" id="KW-0472">Membrane</keyword>